<dbReference type="AlphaFoldDB" id="A0AAV3XRJ9"/>
<dbReference type="Proteomes" id="UP000735302">
    <property type="component" value="Unassembled WGS sequence"/>
</dbReference>
<sequence length="124" mass="13928">MLSILGPSGCSYSVILRTIACSTSCLSLSHAHNRIKKTGEFSNMLITVKTLDKSDQRWRLELELAVLTRYECGFTGHSVSNAPKESQREGLAVRYFMVVGHEHKNRNTKHFKSNTLSAQISQEN</sequence>
<reference evidence="1 2" key="1">
    <citation type="journal article" date="2021" name="Elife">
        <title>Chloroplast acquisition without the gene transfer in kleptoplastic sea slugs, Plakobranchus ocellatus.</title>
        <authorList>
            <person name="Maeda T."/>
            <person name="Takahashi S."/>
            <person name="Yoshida T."/>
            <person name="Shimamura S."/>
            <person name="Takaki Y."/>
            <person name="Nagai Y."/>
            <person name="Toyoda A."/>
            <person name="Suzuki Y."/>
            <person name="Arimoto A."/>
            <person name="Ishii H."/>
            <person name="Satoh N."/>
            <person name="Nishiyama T."/>
            <person name="Hasebe M."/>
            <person name="Maruyama T."/>
            <person name="Minagawa J."/>
            <person name="Obokata J."/>
            <person name="Shigenobu S."/>
        </authorList>
    </citation>
    <scope>NUCLEOTIDE SEQUENCE [LARGE SCALE GENOMIC DNA]</scope>
</reference>
<evidence type="ECO:0000313" key="2">
    <source>
        <dbReference type="Proteomes" id="UP000735302"/>
    </source>
</evidence>
<comment type="caution">
    <text evidence="1">The sequence shown here is derived from an EMBL/GenBank/DDBJ whole genome shotgun (WGS) entry which is preliminary data.</text>
</comment>
<keyword evidence="2" id="KW-1185">Reference proteome</keyword>
<evidence type="ECO:0000313" key="1">
    <source>
        <dbReference type="EMBL" id="GFN78080.1"/>
    </source>
</evidence>
<name>A0AAV3XRJ9_9GAST</name>
<protein>
    <submittedName>
        <fullName evidence="1">Uncharacterized protein</fullName>
    </submittedName>
</protein>
<gene>
    <name evidence="1" type="ORF">PoB_000458600</name>
</gene>
<organism evidence="1 2">
    <name type="scientific">Plakobranchus ocellatus</name>
    <dbReference type="NCBI Taxonomy" id="259542"/>
    <lineage>
        <taxon>Eukaryota</taxon>
        <taxon>Metazoa</taxon>
        <taxon>Spiralia</taxon>
        <taxon>Lophotrochozoa</taxon>
        <taxon>Mollusca</taxon>
        <taxon>Gastropoda</taxon>
        <taxon>Heterobranchia</taxon>
        <taxon>Euthyneura</taxon>
        <taxon>Panpulmonata</taxon>
        <taxon>Sacoglossa</taxon>
        <taxon>Placobranchoidea</taxon>
        <taxon>Plakobranchidae</taxon>
        <taxon>Plakobranchus</taxon>
    </lineage>
</organism>
<proteinExistence type="predicted"/>
<dbReference type="EMBL" id="BLXT01000540">
    <property type="protein sequence ID" value="GFN78080.1"/>
    <property type="molecule type" value="Genomic_DNA"/>
</dbReference>
<accession>A0AAV3XRJ9</accession>